<dbReference type="RefSeq" id="WP_089275374.1">
    <property type="nucleotide sequence ID" value="NZ_FZOC01000008.1"/>
</dbReference>
<evidence type="ECO:0000256" key="5">
    <source>
        <dbReference type="ARBA" id="ARBA00023014"/>
    </source>
</evidence>
<dbReference type="FunFam" id="3.40.50.300:FF:001119">
    <property type="entry name" value="Iron-sulfur cluster carrier protein"/>
    <property type="match status" value="1"/>
</dbReference>
<proteinExistence type="inferred from homology"/>
<sequence length="285" mass="29831">MSDKDLAEDARKKAEDARLKGRMTRIRQKIAVLSGKGGVGKSTVSANLAVALAATGAKVGLLDVDVHGPSIPRLLHLTGKTLGMEGQAMIPVPFSDTLSVMSLGFLLEDKYAATIWRGPAKAGVIRQFLQDVEWGDLDYLIVDCPPGTGDEPLSVLQLMGQDAAAVIVTTPQAVALDDVRRSVGFCRTMGNPMLGVIENMSGFTCPDCGAVCEVFGAGGGEALAAEAGVPFLGRIPLAQEVMASGESGGTLADLPQDHAVRKAFADVVERVRLYSAGLARQEGKI</sequence>
<dbReference type="PANTHER" id="PTHR23264">
    <property type="entry name" value="NUCLEOTIDE-BINDING PROTEIN NBP35 YEAST -RELATED"/>
    <property type="match status" value="1"/>
</dbReference>
<keyword evidence="3 6" id="KW-0067">ATP-binding</keyword>
<dbReference type="OrthoDB" id="9809679at2"/>
<comment type="function">
    <text evidence="6">Binds and transfers iron-sulfur (Fe-S) clusters to target apoproteins. Can hydrolyze ATP.</text>
</comment>
<dbReference type="GO" id="GO:0005524">
    <property type="term" value="F:ATP binding"/>
    <property type="evidence" value="ECO:0007669"/>
    <property type="project" value="UniProtKB-UniRule"/>
</dbReference>
<evidence type="ECO:0000256" key="3">
    <source>
        <dbReference type="ARBA" id="ARBA00022840"/>
    </source>
</evidence>
<reference evidence="7 8" key="1">
    <citation type="submission" date="2017-06" db="EMBL/GenBank/DDBJ databases">
        <authorList>
            <person name="Kim H.J."/>
            <person name="Triplett B.A."/>
        </authorList>
    </citation>
    <scope>NUCLEOTIDE SEQUENCE [LARGE SCALE GENOMIC DNA]</scope>
    <source>
        <strain evidence="7 8">DSM 13116</strain>
    </source>
</reference>
<evidence type="ECO:0000256" key="2">
    <source>
        <dbReference type="ARBA" id="ARBA00022741"/>
    </source>
</evidence>
<evidence type="ECO:0000256" key="1">
    <source>
        <dbReference type="ARBA" id="ARBA00022723"/>
    </source>
</evidence>
<dbReference type="GO" id="GO:0016226">
    <property type="term" value="P:iron-sulfur cluster assembly"/>
    <property type="evidence" value="ECO:0007669"/>
    <property type="project" value="InterPro"/>
</dbReference>
<dbReference type="Gene3D" id="3.40.50.300">
    <property type="entry name" value="P-loop containing nucleotide triphosphate hydrolases"/>
    <property type="match status" value="1"/>
</dbReference>
<dbReference type="Pfam" id="PF10609">
    <property type="entry name" value="ParA"/>
    <property type="match status" value="1"/>
</dbReference>
<dbReference type="GO" id="GO:0140663">
    <property type="term" value="F:ATP-dependent FeS chaperone activity"/>
    <property type="evidence" value="ECO:0007669"/>
    <property type="project" value="InterPro"/>
</dbReference>
<protein>
    <recommendedName>
        <fullName evidence="6">Iron-sulfur cluster carrier protein</fullName>
    </recommendedName>
</protein>
<dbReference type="PANTHER" id="PTHR23264:SF19">
    <property type="entry name" value="CYTOSOLIC FE-S CLUSTER ASSEMBLY FACTOR NUBP2"/>
    <property type="match status" value="1"/>
</dbReference>
<dbReference type="InterPro" id="IPR000808">
    <property type="entry name" value="Mrp-like_CS"/>
</dbReference>
<gene>
    <name evidence="7" type="ORF">SAMN04488503_3189</name>
</gene>
<keyword evidence="5 6" id="KW-0411">Iron-sulfur</keyword>
<dbReference type="GO" id="GO:0016887">
    <property type="term" value="F:ATP hydrolysis activity"/>
    <property type="evidence" value="ECO:0007669"/>
    <property type="project" value="UniProtKB-UniRule"/>
</dbReference>
<keyword evidence="8" id="KW-1185">Reference proteome</keyword>
<dbReference type="PROSITE" id="PS01215">
    <property type="entry name" value="MRP"/>
    <property type="match status" value="1"/>
</dbReference>
<dbReference type="AlphaFoldDB" id="A0A239CM48"/>
<dbReference type="SUPFAM" id="SSF52540">
    <property type="entry name" value="P-loop containing nucleoside triphosphate hydrolases"/>
    <property type="match status" value="1"/>
</dbReference>
<dbReference type="GO" id="GO:0046872">
    <property type="term" value="F:metal ion binding"/>
    <property type="evidence" value="ECO:0007669"/>
    <property type="project" value="UniProtKB-KW"/>
</dbReference>
<evidence type="ECO:0000256" key="6">
    <source>
        <dbReference type="HAMAP-Rule" id="MF_02040"/>
    </source>
</evidence>
<dbReference type="Proteomes" id="UP000198324">
    <property type="component" value="Unassembled WGS sequence"/>
</dbReference>
<evidence type="ECO:0000313" key="7">
    <source>
        <dbReference type="EMBL" id="SNS20808.1"/>
    </source>
</evidence>
<dbReference type="GO" id="GO:0005829">
    <property type="term" value="C:cytosol"/>
    <property type="evidence" value="ECO:0007669"/>
    <property type="project" value="TreeGrafter"/>
</dbReference>
<comment type="similarity">
    <text evidence="6">Belongs to the Mrp/NBP35 ATP-binding proteins family.</text>
</comment>
<dbReference type="CDD" id="cd02037">
    <property type="entry name" value="Mrp_NBP35"/>
    <property type="match status" value="1"/>
</dbReference>
<keyword evidence="4 6" id="KW-0408">Iron</keyword>
<dbReference type="InterPro" id="IPR027417">
    <property type="entry name" value="P-loop_NTPase"/>
</dbReference>
<dbReference type="HAMAP" id="MF_02040">
    <property type="entry name" value="Mrp_NBP35"/>
    <property type="match status" value="1"/>
</dbReference>
<keyword evidence="2 6" id="KW-0547">Nucleotide-binding</keyword>
<dbReference type="InterPro" id="IPR033756">
    <property type="entry name" value="YlxH/NBP35"/>
</dbReference>
<evidence type="ECO:0000313" key="8">
    <source>
        <dbReference type="Proteomes" id="UP000198324"/>
    </source>
</evidence>
<comment type="subunit">
    <text evidence="6">Homodimer.</text>
</comment>
<dbReference type="InterPro" id="IPR019591">
    <property type="entry name" value="Mrp/NBP35_ATP-bd"/>
</dbReference>
<keyword evidence="1 6" id="KW-0479">Metal-binding</keyword>
<organism evidence="7 8">
    <name type="scientific">Humidesulfovibrio mexicanus</name>
    <dbReference type="NCBI Taxonomy" id="147047"/>
    <lineage>
        <taxon>Bacteria</taxon>
        <taxon>Pseudomonadati</taxon>
        <taxon>Thermodesulfobacteriota</taxon>
        <taxon>Desulfovibrionia</taxon>
        <taxon>Desulfovibrionales</taxon>
        <taxon>Desulfovibrionaceae</taxon>
        <taxon>Humidesulfovibrio</taxon>
    </lineage>
</organism>
<feature type="binding site" evidence="6">
    <location>
        <begin position="35"/>
        <end position="42"/>
    </location>
    <ligand>
        <name>ATP</name>
        <dbReference type="ChEBI" id="CHEBI:30616"/>
    </ligand>
</feature>
<dbReference type="EMBL" id="FZOC01000008">
    <property type="protein sequence ID" value="SNS20808.1"/>
    <property type="molecule type" value="Genomic_DNA"/>
</dbReference>
<dbReference type="GO" id="GO:0051536">
    <property type="term" value="F:iron-sulfur cluster binding"/>
    <property type="evidence" value="ECO:0007669"/>
    <property type="project" value="UniProtKB-UniRule"/>
</dbReference>
<evidence type="ECO:0000256" key="4">
    <source>
        <dbReference type="ARBA" id="ARBA00023004"/>
    </source>
</evidence>
<name>A0A239CM48_9BACT</name>
<accession>A0A239CM48</accession>
<keyword evidence="6" id="KW-0378">Hydrolase</keyword>